<dbReference type="CDD" id="cd04301">
    <property type="entry name" value="NAT_SF"/>
    <property type="match status" value="1"/>
</dbReference>
<organism evidence="12">
    <name type="scientific">Mesocestoides corti</name>
    <name type="common">Flatworm</name>
    <dbReference type="NCBI Taxonomy" id="53468"/>
    <lineage>
        <taxon>Eukaryota</taxon>
        <taxon>Metazoa</taxon>
        <taxon>Spiralia</taxon>
        <taxon>Lophotrochozoa</taxon>
        <taxon>Platyhelminthes</taxon>
        <taxon>Cestoda</taxon>
        <taxon>Eucestoda</taxon>
        <taxon>Cyclophyllidea</taxon>
        <taxon>Mesocestoididae</taxon>
        <taxon>Mesocestoides</taxon>
    </lineage>
</organism>
<dbReference type="AlphaFoldDB" id="A0A5K3FRG6"/>
<evidence type="ECO:0000313" key="12">
    <source>
        <dbReference type="WBParaSite" id="MCU_009940-RA"/>
    </source>
</evidence>
<dbReference type="InterPro" id="IPR028005">
    <property type="entry name" value="AcTrfase_ESCO_Znf_dom"/>
</dbReference>
<name>A0A5K3FRG6_MESCO</name>
<evidence type="ECO:0000259" key="11">
    <source>
        <dbReference type="Pfam" id="PF13880"/>
    </source>
</evidence>
<accession>A0A5K3FRG6</accession>
<dbReference type="Pfam" id="PF13878">
    <property type="entry name" value="zf-C2H2_3"/>
    <property type="match status" value="1"/>
</dbReference>
<proteinExistence type="inferred from homology"/>
<dbReference type="InterPro" id="IPR028009">
    <property type="entry name" value="ESCO_Acetyltransf_dom"/>
</dbReference>
<evidence type="ECO:0000259" key="10">
    <source>
        <dbReference type="Pfam" id="PF13878"/>
    </source>
</evidence>
<comment type="subcellular location">
    <subcellularLocation>
        <location evidence="1">Nucleus</location>
    </subcellularLocation>
</comment>
<keyword evidence="6" id="KW-0862">Zinc</keyword>
<dbReference type="SUPFAM" id="SSF55729">
    <property type="entry name" value="Acyl-CoA N-acyltransferases (Nat)"/>
    <property type="match status" value="1"/>
</dbReference>
<dbReference type="GO" id="GO:0061733">
    <property type="term" value="F:protein-lysine-acetyltransferase activity"/>
    <property type="evidence" value="ECO:0007669"/>
    <property type="project" value="TreeGrafter"/>
</dbReference>
<protein>
    <submittedName>
        <fullName evidence="12">N-acetyltransferase ESCO1</fullName>
    </submittedName>
</protein>
<keyword evidence="7" id="KW-0539">Nucleus</keyword>
<keyword evidence="4" id="KW-0479">Metal-binding</keyword>
<evidence type="ECO:0000256" key="6">
    <source>
        <dbReference type="ARBA" id="ARBA00022833"/>
    </source>
</evidence>
<dbReference type="GO" id="GO:0000785">
    <property type="term" value="C:chromatin"/>
    <property type="evidence" value="ECO:0007669"/>
    <property type="project" value="TreeGrafter"/>
</dbReference>
<evidence type="ECO:0000256" key="9">
    <source>
        <dbReference type="ARBA" id="ARBA00023315"/>
    </source>
</evidence>
<comment type="similarity">
    <text evidence="2">Belongs to the acetyltransferase family. ECO subfamily.</text>
</comment>
<dbReference type="GO" id="GO:0005634">
    <property type="term" value="C:nucleus"/>
    <property type="evidence" value="ECO:0007669"/>
    <property type="project" value="UniProtKB-SubCell"/>
</dbReference>
<keyword evidence="3" id="KW-0808">Transferase</keyword>
<dbReference type="GO" id="GO:0008270">
    <property type="term" value="F:zinc ion binding"/>
    <property type="evidence" value="ECO:0007669"/>
    <property type="project" value="UniProtKB-KW"/>
</dbReference>
<evidence type="ECO:0000256" key="1">
    <source>
        <dbReference type="ARBA" id="ARBA00004123"/>
    </source>
</evidence>
<evidence type="ECO:0000256" key="7">
    <source>
        <dbReference type="ARBA" id="ARBA00023242"/>
    </source>
</evidence>
<evidence type="ECO:0000256" key="2">
    <source>
        <dbReference type="ARBA" id="ARBA00005816"/>
    </source>
</evidence>
<dbReference type="PANTHER" id="PTHR45884:SF2">
    <property type="entry name" value="N-ACETYLTRANSFERASE ECO"/>
    <property type="match status" value="1"/>
</dbReference>
<keyword evidence="5" id="KW-0863">Zinc-finger</keyword>
<feature type="domain" description="N-acetyltransferase ESCO acetyl-transferase" evidence="11">
    <location>
        <begin position="194"/>
        <end position="259"/>
    </location>
</feature>
<dbReference type="PANTHER" id="PTHR45884">
    <property type="entry name" value="N-ACETYLTRANSFERASE ECO"/>
    <property type="match status" value="1"/>
</dbReference>
<keyword evidence="9" id="KW-0012">Acyltransferase</keyword>
<evidence type="ECO:0000256" key="4">
    <source>
        <dbReference type="ARBA" id="ARBA00022723"/>
    </source>
</evidence>
<reference evidence="12" key="1">
    <citation type="submission" date="2019-11" db="UniProtKB">
        <authorList>
            <consortium name="WormBaseParasite"/>
        </authorList>
    </citation>
    <scope>IDENTIFICATION</scope>
</reference>
<dbReference type="WBParaSite" id="MCU_009940-RA">
    <property type="protein sequence ID" value="MCU_009940-RA"/>
    <property type="gene ID" value="MCU_009940"/>
</dbReference>
<evidence type="ECO:0000256" key="3">
    <source>
        <dbReference type="ARBA" id="ARBA00022679"/>
    </source>
</evidence>
<sequence length="259" mass="29463">MKARMRFSSSSRQMTLDFGQKDSTVHCSICSMLYTPSDAEDLKTHARFHANFLNQEIKVPRWQNQQVLEDFLDGSRIIELSLTDHRGFKLYTKVAALMNRDLGHDLPEGRNAAAETWPPYLRVFVFVEGKKKLAVGCCFAEELTRASVTERGYSLRRLQGGRQSLVSWRIQHDSEQPAVPPPPSEKRDSILFPLCGIRRLWVAAKHRRQGVGTTLIDCVLKHFIYLTQLPRSQVAFAEPTANGADFAASFTGREDFIIY</sequence>
<dbReference type="Pfam" id="PF13880">
    <property type="entry name" value="Acetyltransf_13"/>
    <property type="match status" value="1"/>
</dbReference>
<dbReference type="GO" id="GO:0007064">
    <property type="term" value="P:mitotic sister chromatid cohesion"/>
    <property type="evidence" value="ECO:0007669"/>
    <property type="project" value="TreeGrafter"/>
</dbReference>
<evidence type="ECO:0000256" key="5">
    <source>
        <dbReference type="ARBA" id="ARBA00022771"/>
    </source>
</evidence>
<evidence type="ECO:0000256" key="8">
    <source>
        <dbReference type="ARBA" id="ARBA00023306"/>
    </source>
</evidence>
<feature type="domain" description="N-acetyltransferase ESCO zinc-finger" evidence="10">
    <location>
        <begin position="13"/>
        <end position="51"/>
    </location>
</feature>
<keyword evidence="8" id="KW-0131">Cell cycle</keyword>
<dbReference type="InterPro" id="IPR016181">
    <property type="entry name" value="Acyl_CoA_acyltransferase"/>
</dbReference>